<sequence>MRASQANAARLNAIPRFGLRSTSLTLSPISAWSGYLPGDIILKGSVSSQIDLPFGGKITGTLSHSSGITLPGPDQEGGFYQEISCDFSWTQPLQFAGAYRLGESQRQSLYRGDQLNLSAGLDSIQDQLDCLGVFQQWCIVSERTAYLERQRTLIQEIEVGEEKQADLGSSRVNLEAIRQELLRLELETLTLNREYHSLFAYLQSEGLFRRIGFEEFLRIIPRIADNPGGYYKPGFERRSDEIRLALSRLGVQRVLNQGLEAKRYSSPIVEITLGYSLSSNAFSVAGTGYGDSWKGIAPELWYEPLILSVSLAWTPWDRRRRMDVLDLNWEERLVFHEYRAEQERISESRVVREHEYQHAIHRYKALLELQSRNAERLRSLEESASQGDYTYAQLYRDRIQQAEIDYEVFLSELEIWTLYRESMIDAPTKLAEKPG</sequence>
<organism evidence="1 2">
    <name type="scientific">Spirochaeta lutea</name>
    <dbReference type="NCBI Taxonomy" id="1480694"/>
    <lineage>
        <taxon>Bacteria</taxon>
        <taxon>Pseudomonadati</taxon>
        <taxon>Spirochaetota</taxon>
        <taxon>Spirochaetia</taxon>
        <taxon>Spirochaetales</taxon>
        <taxon>Spirochaetaceae</taxon>
        <taxon>Spirochaeta</taxon>
    </lineage>
</organism>
<accession>A0A098R2B5</accession>
<dbReference type="SUPFAM" id="SSF56954">
    <property type="entry name" value="Outer membrane efflux proteins (OEP)"/>
    <property type="match status" value="1"/>
</dbReference>
<comment type="caution">
    <text evidence="1">The sequence shown here is derived from an EMBL/GenBank/DDBJ whole genome shotgun (WGS) entry which is preliminary data.</text>
</comment>
<dbReference type="EMBL" id="JNUP01000047">
    <property type="protein sequence ID" value="KGE72807.1"/>
    <property type="molecule type" value="Genomic_DNA"/>
</dbReference>
<gene>
    <name evidence="1" type="ORF">DC28_05365</name>
</gene>
<dbReference type="AlphaFoldDB" id="A0A098R2B5"/>
<dbReference type="RefSeq" id="WP_037546620.1">
    <property type="nucleotide sequence ID" value="NZ_JNUP01000047.1"/>
</dbReference>
<evidence type="ECO:0000313" key="2">
    <source>
        <dbReference type="Proteomes" id="UP000029692"/>
    </source>
</evidence>
<keyword evidence="2" id="KW-1185">Reference proteome</keyword>
<protein>
    <submittedName>
        <fullName evidence="1">Uncharacterized protein</fullName>
    </submittedName>
</protein>
<name>A0A098R2B5_9SPIO</name>
<reference evidence="1 2" key="1">
    <citation type="submission" date="2014-05" db="EMBL/GenBank/DDBJ databases">
        <title>De novo Genome Sequence of Spirocheata sp.</title>
        <authorList>
            <person name="Shivani Y."/>
            <person name="Subhash Y."/>
            <person name="Tushar L."/>
            <person name="Sasikala C."/>
            <person name="Ramana C.V."/>
        </authorList>
    </citation>
    <scope>NUCLEOTIDE SEQUENCE [LARGE SCALE GENOMIC DNA]</scope>
    <source>
        <strain evidence="1 2">JC230</strain>
    </source>
</reference>
<dbReference type="Proteomes" id="UP000029692">
    <property type="component" value="Unassembled WGS sequence"/>
</dbReference>
<dbReference type="STRING" id="1480694.DC28_05365"/>
<evidence type="ECO:0000313" key="1">
    <source>
        <dbReference type="EMBL" id="KGE72807.1"/>
    </source>
</evidence>
<proteinExistence type="predicted"/>